<dbReference type="PANTHER" id="PTHR42697:SF1">
    <property type="entry name" value="ENDONUCLEASE 8"/>
    <property type="match status" value="1"/>
</dbReference>
<keyword evidence="19" id="KW-1185">Reference proteome</keyword>
<evidence type="ECO:0000256" key="1">
    <source>
        <dbReference type="ARBA" id="ARBA00001947"/>
    </source>
</evidence>
<dbReference type="InterPro" id="IPR010663">
    <property type="entry name" value="Znf_FPG/IleRS"/>
</dbReference>
<dbReference type="OrthoDB" id="9800855at2"/>
<dbReference type="GO" id="GO:0000703">
    <property type="term" value="F:oxidized pyrimidine nucleobase lesion DNA N-glycosylase activity"/>
    <property type="evidence" value="ECO:0007669"/>
    <property type="project" value="TreeGrafter"/>
</dbReference>
<evidence type="ECO:0000256" key="5">
    <source>
        <dbReference type="ARBA" id="ARBA00022763"/>
    </source>
</evidence>
<keyword evidence="10" id="KW-0234">DNA repair</keyword>
<evidence type="ECO:0000256" key="15">
    <source>
        <dbReference type="PROSITE-ProRule" id="PRU00391"/>
    </source>
</evidence>
<evidence type="ECO:0000313" key="19">
    <source>
        <dbReference type="Proteomes" id="UP000216311"/>
    </source>
</evidence>
<evidence type="ECO:0000256" key="6">
    <source>
        <dbReference type="ARBA" id="ARBA00022771"/>
    </source>
</evidence>
<keyword evidence="12" id="KW-0511">Multifunctional enzyme</keyword>
<keyword evidence="7" id="KW-0378">Hydrolase</keyword>
<dbReference type="Gene3D" id="3.20.190.10">
    <property type="entry name" value="MutM-like, N-terminal"/>
    <property type="match status" value="1"/>
</dbReference>
<dbReference type="EMBL" id="NMVQ01000006">
    <property type="protein sequence ID" value="OYO23963.1"/>
    <property type="molecule type" value="Genomic_DNA"/>
</dbReference>
<dbReference type="EC" id="4.2.99.18" evidence="3"/>
<comment type="similarity">
    <text evidence="2">Belongs to the FPG family.</text>
</comment>
<dbReference type="AlphaFoldDB" id="A0A255HAC8"/>
<dbReference type="Gene3D" id="1.10.8.50">
    <property type="match status" value="1"/>
</dbReference>
<evidence type="ECO:0000256" key="3">
    <source>
        <dbReference type="ARBA" id="ARBA00012720"/>
    </source>
</evidence>
<reference evidence="18 19" key="1">
    <citation type="submission" date="2017-07" db="EMBL/GenBank/DDBJ databases">
        <title>Draft whole genome sequences of clinical Proprionibacteriaceae strains.</title>
        <authorList>
            <person name="Bernier A.-M."/>
            <person name="Bernard K."/>
            <person name="Domingo M.-C."/>
        </authorList>
    </citation>
    <scope>NUCLEOTIDE SEQUENCE [LARGE SCALE GENOMIC DNA]</scope>
    <source>
        <strain evidence="18 19">NML 130396</strain>
    </source>
</reference>
<evidence type="ECO:0000259" key="17">
    <source>
        <dbReference type="PROSITE" id="PS51068"/>
    </source>
</evidence>
<dbReference type="PROSITE" id="PS01242">
    <property type="entry name" value="ZF_FPG_1"/>
    <property type="match status" value="1"/>
</dbReference>
<dbReference type="InterPro" id="IPR000214">
    <property type="entry name" value="Znf_DNA_glyclase/AP_lyase"/>
</dbReference>
<dbReference type="RefSeq" id="WP_094363145.1">
    <property type="nucleotide sequence ID" value="NZ_NMVQ01000006.1"/>
</dbReference>
<keyword evidence="13" id="KW-0326">Glycosidase</keyword>
<evidence type="ECO:0000256" key="2">
    <source>
        <dbReference type="ARBA" id="ARBA00009409"/>
    </source>
</evidence>
<dbReference type="Pfam" id="PF06827">
    <property type="entry name" value="zf-FPG_IleRS"/>
    <property type="match status" value="1"/>
</dbReference>
<feature type="domain" description="Formamidopyrimidine-DNA glycosylase catalytic" evidence="17">
    <location>
        <begin position="2"/>
        <end position="78"/>
    </location>
</feature>
<evidence type="ECO:0000256" key="9">
    <source>
        <dbReference type="ARBA" id="ARBA00023125"/>
    </source>
</evidence>
<evidence type="ECO:0000256" key="13">
    <source>
        <dbReference type="ARBA" id="ARBA00023295"/>
    </source>
</evidence>
<evidence type="ECO:0000259" key="16">
    <source>
        <dbReference type="PROSITE" id="PS51066"/>
    </source>
</evidence>
<gene>
    <name evidence="18" type="ORF">CGZ93_05515</name>
</gene>
<evidence type="ECO:0000256" key="10">
    <source>
        <dbReference type="ARBA" id="ARBA00023204"/>
    </source>
</evidence>
<comment type="cofactor">
    <cofactor evidence="1">
        <name>Zn(2+)</name>
        <dbReference type="ChEBI" id="CHEBI:29105"/>
    </cofactor>
</comment>
<dbReference type="SUPFAM" id="SSF57716">
    <property type="entry name" value="Glucocorticoid receptor-like (DNA-binding domain)"/>
    <property type="match status" value="1"/>
</dbReference>
<keyword evidence="6 15" id="KW-0863">Zinc-finger</keyword>
<feature type="domain" description="FPG-type" evidence="16">
    <location>
        <begin position="221"/>
        <end position="259"/>
    </location>
</feature>
<accession>A0A255HAC8</accession>
<dbReference type="InterPro" id="IPR012319">
    <property type="entry name" value="FPG_cat"/>
</dbReference>
<comment type="caution">
    <text evidence="18">The sequence shown here is derived from an EMBL/GenBank/DDBJ whole genome shotgun (WGS) entry which is preliminary data.</text>
</comment>
<sequence length="262" mass="28572">MPEGDTVHRSCAALHTALAGRTLTRAELRVPAYATVRLAGATVLEVVARGKHQLTRLDNGLTLHTHLKMEGTWRITGSGQRSPGPAHQIRVILGNPAQTAFGLRLGITELLESSREDEAVGHLGPDLLATEFDADEALRRLRAQADRTIGEALLDQRNLAGIGTFYRAEVLFLQGIHPRTPVAAVGDLPRLVARAGQLLRANLTRPYQVTTGNTRPGERAWVFERPGKPCRRCGTLVRTERFGPTGQERLSYWCPSCQPAAG</sequence>
<dbReference type="InterPro" id="IPR010979">
    <property type="entry name" value="Ribosomal_uS13-like_H2TH"/>
</dbReference>
<dbReference type="InterPro" id="IPR015887">
    <property type="entry name" value="DNA_glyclase_Znf_dom_DNA_BS"/>
</dbReference>
<dbReference type="GO" id="GO:0008270">
    <property type="term" value="F:zinc ion binding"/>
    <property type="evidence" value="ECO:0007669"/>
    <property type="project" value="UniProtKB-KW"/>
</dbReference>
<dbReference type="SMART" id="SM01232">
    <property type="entry name" value="H2TH"/>
    <property type="match status" value="1"/>
</dbReference>
<evidence type="ECO:0000256" key="4">
    <source>
        <dbReference type="ARBA" id="ARBA00022723"/>
    </source>
</evidence>
<dbReference type="InterPro" id="IPR015886">
    <property type="entry name" value="H2TH_FPG"/>
</dbReference>
<comment type="catalytic activity">
    <reaction evidence="14">
        <text>2'-deoxyribonucleotide-(2'-deoxyribose 5'-phosphate)-2'-deoxyribonucleotide-DNA = a 3'-end 2'-deoxyribonucleotide-(2,3-dehydro-2,3-deoxyribose 5'-phosphate)-DNA + a 5'-end 5'-phospho-2'-deoxyribonucleoside-DNA + H(+)</text>
        <dbReference type="Rhea" id="RHEA:66592"/>
        <dbReference type="Rhea" id="RHEA-COMP:13180"/>
        <dbReference type="Rhea" id="RHEA-COMP:16897"/>
        <dbReference type="Rhea" id="RHEA-COMP:17067"/>
        <dbReference type="ChEBI" id="CHEBI:15378"/>
        <dbReference type="ChEBI" id="CHEBI:136412"/>
        <dbReference type="ChEBI" id="CHEBI:157695"/>
        <dbReference type="ChEBI" id="CHEBI:167181"/>
        <dbReference type="EC" id="4.2.99.18"/>
    </reaction>
</comment>
<dbReference type="InterPro" id="IPR035937">
    <property type="entry name" value="FPG_N"/>
</dbReference>
<dbReference type="PROSITE" id="PS51068">
    <property type="entry name" value="FPG_CAT"/>
    <property type="match status" value="1"/>
</dbReference>
<name>A0A255HAC8_9ACTN</name>
<evidence type="ECO:0000256" key="14">
    <source>
        <dbReference type="ARBA" id="ARBA00044632"/>
    </source>
</evidence>
<evidence type="ECO:0000256" key="7">
    <source>
        <dbReference type="ARBA" id="ARBA00022801"/>
    </source>
</evidence>
<dbReference type="InterPro" id="IPR044090">
    <property type="entry name" value="Nei2_N"/>
</dbReference>
<dbReference type="SUPFAM" id="SSF46946">
    <property type="entry name" value="S13-like H2TH domain"/>
    <property type="match status" value="1"/>
</dbReference>
<evidence type="ECO:0000256" key="12">
    <source>
        <dbReference type="ARBA" id="ARBA00023268"/>
    </source>
</evidence>
<proteinExistence type="inferred from homology"/>
<keyword evidence="11" id="KW-0456">Lyase</keyword>
<dbReference type="GO" id="GO:0140078">
    <property type="term" value="F:class I DNA-(apurinic or apyrimidinic site) endonuclease activity"/>
    <property type="evidence" value="ECO:0007669"/>
    <property type="project" value="UniProtKB-EC"/>
</dbReference>
<dbReference type="GO" id="GO:0006284">
    <property type="term" value="P:base-excision repair"/>
    <property type="evidence" value="ECO:0007669"/>
    <property type="project" value="InterPro"/>
</dbReference>
<keyword evidence="5" id="KW-0227">DNA damage</keyword>
<keyword evidence="4" id="KW-0479">Metal-binding</keyword>
<dbReference type="GO" id="GO:0003684">
    <property type="term" value="F:damaged DNA binding"/>
    <property type="evidence" value="ECO:0007669"/>
    <property type="project" value="InterPro"/>
</dbReference>
<keyword evidence="8" id="KW-0862">Zinc</keyword>
<evidence type="ECO:0000256" key="11">
    <source>
        <dbReference type="ARBA" id="ARBA00023239"/>
    </source>
</evidence>
<dbReference type="Proteomes" id="UP000216311">
    <property type="component" value="Unassembled WGS sequence"/>
</dbReference>
<keyword evidence="9" id="KW-0238">DNA-binding</keyword>
<dbReference type="CDD" id="cd08971">
    <property type="entry name" value="AcNei2_N"/>
    <property type="match status" value="1"/>
</dbReference>
<dbReference type="Pfam" id="PF06831">
    <property type="entry name" value="H2TH"/>
    <property type="match status" value="1"/>
</dbReference>
<dbReference type="SUPFAM" id="SSF81624">
    <property type="entry name" value="N-terminal domain of MutM-like DNA repair proteins"/>
    <property type="match status" value="1"/>
</dbReference>
<evidence type="ECO:0000256" key="8">
    <source>
        <dbReference type="ARBA" id="ARBA00022833"/>
    </source>
</evidence>
<dbReference type="Pfam" id="PF01149">
    <property type="entry name" value="Fapy_DNA_glyco"/>
    <property type="match status" value="1"/>
</dbReference>
<dbReference type="SMART" id="SM00898">
    <property type="entry name" value="Fapy_DNA_glyco"/>
    <property type="match status" value="1"/>
</dbReference>
<evidence type="ECO:0000313" key="18">
    <source>
        <dbReference type="EMBL" id="OYO23963.1"/>
    </source>
</evidence>
<dbReference type="PROSITE" id="PS51066">
    <property type="entry name" value="ZF_FPG_2"/>
    <property type="match status" value="1"/>
</dbReference>
<organism evidence="18 19">
    <name type="scientific">Enemella dayhoffiae</name>
    <dbReference type="NCBI Taxonomy" id="2016507"/>
    <lineage>
        <taxon>Bacteria</taxon>
        <taxon>Bacillati</taxon>
        <taxon>Actinomycetota</taxon>
        <taxon>Actinomycetes</taxon>
        <taxon>Propionibacteriales</taxon>
        <taxon>Propionibacteriaceae</taxon>
        <taxon>Enemella</taxon>
    </lineage>
</organism>
<dbReference type="PANTHER" id="PTHR42697">
    <property type="entry name" value="ENDONUCLEASE 8"/>
    <property type="match status" value="1"/>
</dbReference>
<protein>
    <recommendedName>
        <fullName evidence="3">DNA-(apurinic or apyrimidinic site) lyase</fullName>
        <ecNumber evidence="3">4.2.99.18</ecNumber>
    </recommendedName>
</protein>